<dbReference type="InterPro" id="IPR011701">
    <property type="entry name" value="MFS"/>
</dbReference>
<dbReference type="Gene3D" id="1.20.1250.20">
    <property type="entry name" value="MFS general substrate transporter like domains"/>
    <property type="match status" value="1"/>
</dbReference>
<feature type="transmembrane region" description="Helical" evidence="7">
    <location>
        <begin position="301"/>
        <end position="322"/>
    </location>
</feature>
<keyword evidence="3 7" id="KW-0812">Transmembrane</keyword>
<keyword evidence="10" id="KW-1185">Reference proteome</keyword>
<dbReference type="SUPFAM" id="SSF103473">
    <property type="entry name" value="MFS general substrate transporter"/>
    <property type="match status" value="1"/>
</dbReference>
<feature type="transmembrane region" description="Helical" evidence="7">
    <location>
        <begin position="259"/>
        <end position="280"/>
    </location>
</feature>
<protein>
    <submittedName>
        <fullName evidence="9">MFS general substrate transporter</fullName>
    </submittedName>
</protein>
<evidence type="ECO:0000259" key="8">
    <source>
        <dbReference type="PROSITE" id="PS50850"/>
    </source>
</evidence>
<evidence type="ECO:0000256" key="2">
    <source>
        <dbReference type="ARBA" id="ARBA00022448"/>
    </source>
</evidence>
<feature type="transmembrane region" description="Helical" evidence="7">
    <location>
        <begin position="367"/>
        <end position="386"/>
    </location>
</feature>
<organism evidence="9 10">
    <name type="scientific">Calocera viscosa (strain TUFC12733)</name>
    <dbReference type="NCBI Taxonomy" id="1330018"/>
    <lineage>
        <taxon>Eukaryota</taxon>
        <taxon>Fungi</taxon>
        <taxon>Dikarya</taxon>
        <taxon>Basidiomycota</taxon>
        <taxon>Agaricomycotina</taxon>
        <taxon>Dacrymycetes</taxon>
        <taxon>Dacrymycetales</taxon>
        <taxon>Dacrymycetaceae</taxon>
        <taxon>Calocera</taxon>
    </lineage>
</organism>
<feature type="transmembrane region" description="Helical" evidence="7">
    <location>
        <begin position="32"/>
        <end position="57"/>
    </location>
</feature>
<feature type="transmembrane region" description="Helical" evidence="7">
    <location>
        <begin position="158"/>
        <end position="180"/>
    </location>
</feature>
<dbReference type="InterPro" id="IPR020846">
    <property type="entry name" value="MFS_dom"/>
</dbReference>
<feature type="transmembrane region" description="Helical" evidence="7">
    <location>
        <begin position="342"/>
        <end position="360"/>
    </location>
</feature>
<dbReference type="Gene3D" id="1.20.1720.10">
    <property type="entry name" value="Multidrug resistance protein D"/>
    <property type="match status" value="1"/>
</dbReference>
<comment type="subcellular location">
    <subcellularLocation>
        <location evidence="1">Membrane</location>
        <topology evidence="1">Multi-pass membrane protein</topology>
    </subcellularLocation>
</comment>
<dbReference type="GO" id="GO:0016020">
    <property type="term" value="C:membrane"/>
    <property type="evidence" value="ECO:0007669"/>
    <property type="project" value="UniProtKB-SubCell"/>
</dbReference>
<dbReference type="InterPro" id="IPR036259">
    <property type="entry name" value="MFS_trans_sf"/>
</dbReference>
<feature type="transmembrane region" description="Helical" evidence="7">
    <location>
        <begin position="69"/>
        <end position="87"/>
    </location>
</feature>
<dbReference type="PANTHER" id="PTHR42718">
    <property type="entry name" value="MAJOR FACILITATOR SUPERFAMILY MULTIDRUG TRANSPORTER MFSC"/>
    <property type="match status" value="1"/>
</dbReference>
<dbReference type="GO" id="GO:0022857">
    <property type="term" value="F:transmembrane transporter activity"/>
    <property type="evidence" value="ECO:0007669"/>
    <property type="project" value="InterPro"/>
</dbReference>
<evidence type="ECO:0000256" key="7">
    <source>
        <dbReference type="SAM" id="Phobius"/>
    </source>
</evidence>
<proteinExistence type="predicted"/>
<evidence type="ECO:0000313" key="9">
    <source>
        <dbReference type="EMBL" id="KZO95313.1"/>
    </source>
</evidence>
<feature type="domain" description="Major facilitator superfamily (MFS) profile" evidence="8">
    <location>
        <begin position="34"/>
        <end position="516"/>
    </location>
</feature>
<dbReference type="PROSITE" id="PS50850">
    <property type="entry name" value="MFS"/>
    <property type="match status" value="1"/>
</dbReference>
<evidence type="ECO:0000256" key="3">
    <source>
        <dbReference type="ARBA" id="ARBA00022692"/>
    </source>
</evidence>
<dbReference type="Proteomes" id="UP000076738">
    <property type="component" value="Unassembled WGS sequence"/>
</dbReference>
<keyword evidence="2" id="KW-0813">Transport</keyword>
<keyword evidence="5 7" id="KW-0472">Membrane</keyword>
<reference evidence="9 10" key="1">
    <citation type="journal article" date="2016" name="Mol. Biol. Evol.">
        <title>Comparative Genomics of Early-Diverging Mushroom-Forming Fungi Provides Insights into the Origins of Lignocellulose Decay Capabilities.</title>
        <authorList>
            <person name="Nagy L.G."/>
            <person name="Riley R."/>
            <person name="Tritt A."/>
            <person name="Adam C."/>
            <person name="Daum C."/>
            <person name="Floudas D."/>
            <person name="Sun H."/>
            <person name="Yadav J.S."/>
            <person name="Pangilinan J."/>
            <person name="Larsson K.H."/>
            <person name="Matsuura K."/>
            <person name="Barry K."/>
            <person name="Labutti K."/>
            <person name="Kuo R."/>
            <person name="Ohm R.A."/>
            <person name="Bhattacharya S.S."/>
            <person name="Shirouzu T."/>
            <person name="Yoshinaga Y."/>
            <person name="Martin F.M."/>
            <person name="Grigoriev I.V."/>
            <person name="Hibbett D.S."/>
        </authorList>
    </citation>
    <scope>NUCLEOTIDE SEQUENCE [LARGE SCALE GENOMIC DNA]</scope>
    <source>
        <strain evidence="9 10">TUFC12733</strain>
    </source>
</reference>
<feature type="transmembrane region" description="Helical" evidence="7">
    <location>
        <begin position="225"/>
        <end position="247"/>
    </location>
</feature>
<dbReference type="OrthoDB" id="2130629at2759"/>
<sequence length="553" mass="58905">MAARERNGDDEKTSAEPAVIDGSPKLSSPRSIAIIVSSCLAMLLNITGISTVSVALPTIGRDLSIPSSSLQWIVTSYALTSGCLLLLFGRLADLYGRKLVFICGSVWLVGWTMACGFSRNGIELFVFRAMAGMGPSATVPAAIGILAKTFKHGFPRTVAFATLQAGAPLGSAFGAILGGVVTQYVPVESWRAIFFILAGIGTVILVGTIIVYPKDEPSAEENRRVDWLGAALITGGLVLLTFCLGQGEIAPQGWSTPYIIALLIISILSLLAFVGWEHYVETRLSLPPLMRLDLWTRAKGQFAAIQVIAFLVDGAFSTWSYWATLYYQDYLGLTPIETMLRLLPMSAAGLAVNVVFMFIAAHVTGQVIIIVGCIGTGLANLLFAVIKTDAIFWAFGFPAAVLSVWGCDFIMSGGSVFVAHVAMPHEQSLAGGVFNTVTQIGTAFAMTITTIAYDRTVRDQSANMGITLNENATNAPPTAVLSGYRIAQWTAFAFAMGGLVLSIVCLRGVGILQADEKEEGESEVEQTVEKSIEKGIESERVTVAEIAPEAGFT</sequence>
<dbReference type="EMBL" id="KV417289">
    <property type="protein sequence ID" value="KZO95313.1"/>
    <property type="molecule type" value="Genomic_DNA"/>
</dbReference>
<feature type="region of interest" description="Disordered" evidence="6">
    <location>
        <begin position="1"/>
        <end position="26"/>
    </location>
</feature>
<feature type="transmembrane region" description="Helical" evidence="7">
    <location>
        <begin position="433"/>
        <end position="453"/>
    </location>
</feature>
<dbReference type="AlphaFoldDB" id="A0A167L4B2"/>
<evidence type="ECO:0000256" key="4">
    <source>
        <dbReference type="ARBA" id="ARBA00022989"/>
    </source>
</evidence>
<feature type="transmembrane region" description="Helical" evidence="7">
    <location>
        <begin position="192"/>
        <end position="213"/>
    </location>
</feature>
<accession>A0A167L4B2</accession>
<gene>
    <name evidence="9" type="ORF">CALVIDRAFT_538098</name>
</gene>
<feature type="transmembrane region" description="Helical" evidence="7">
    <location>
        <begin position="125"/>
        <end position="146"/>
    </location>
</feature>
<feature type="transmembrane region" description="Helical" evidence="7">
    <location>
        <begin position="486"/>
        <end position="506"/>
    </location>
</feature>
<name>A0A167L4B2_CALVF</name>
<dbReference type="Pfam" id="PF07690">
    <property type="entry name" value="MFS_1"/>
    <property type="match status" value="1"/>
</dbReference>
<evidence type="ECO:0000313" key="10">
    <source>
        <dbReference type="Proteomes" id="UP000076738"/>
    </source>
</evidence>
<evidence type="ECO:0000256" key="6">
    <source>
        <dbReference type="SAM" id="MobiDB-lite"/>
    </source>
</evidence>
<dbReference type="STRING" id="1330018.A0A167L4B2"/>
<dbReference type="PANTHER" id="PTHR42718:SF9">
    <property type="entry name" value="MAJOR FACILITATOR SUPERFAMILY MULTIDRUG TRANSPORTER MFSC"/>
    <property type="match status" value="1"/>
</dbReference>
<feature type="transmembrane region" description="Helical" evidence="7">
    <location>
        <begin position="392"/>
        <end position="421"/>
    </location>
</feature>
<keyword evidence="4 7" id="KW-1133">Transmembrane helix</keyword>
<feature type="transmembrane region" description="Helical" evidence="7">
    <location>
        <begin position="99"/>
        <end position="119"/>
    </location>
</feature>
<feature type="compositionally biased region" description="Basic and acidic residues" evidence="6">
    <location>
        <begin position="1"/>
        <end position="14"/>
    </location>
</feature>
<evidence type="ECO:0000256" key="5">
    <source>
        <dbReference type="ARBA" id="ARBA00023136"/>
    </source>
</evidence>
<evidence type="ECO:0000256" key="1">
    <source>
        <dbReference type="ARBA" id="ARBA00004141"/>
    </source>
</evidence>